<name>A0ABD2M8R0_9BILA</name>
<evidence type="ECO:0000313" key="2">
    <source>
        <dbReference type="EMBL" id="KAL3123836.1"/>
    </source>
</evidence>
<dbReference type="SUPFAM" id="SSF50985">
    <property type="entry name" value="RCC1/BLIP-II"/>
    <property type="match status" value="1"/>
</dbReference>
<feature type="region of interest" description="Disordered" evidence="1">
    <location>
        <begin position="1"/>
        <end position="21"/>
    </location>
</feature>
<evidence type="ECO:0000256" key="1">
    <source>
        <dbReference type="SAM" id="MobiDB-lite"/>
    </source>
</evidence>
<evidence type="ECO:0000313" key="3">
    <source>
        <dbReference type="Proteomes" id="UP001620626"/>
    </source>
</evidence>
<proteinExistence type="predicted"/>
<gene>
    <name evidence="2" type="ORF">niasHT_004930</name>
</gene>
<dbReference type="InterPro" id="IPR009091">
    <property type="entry name" value="RCC1/BLIP-II"/>
</dbReference>
<comment type="caution">
    <text evidence="2">The sequence shown here is derived from an EMBL/GenBank/DDBJ whole genome shotgun (WGS) entry which is preliminary data.</text>
</comment>
<dbReference type="Proteomes" id="UP001620626">
    <property type="component" value="Unassembled WGS sequence"/>
</dbReference>
<dbReference type="EMBL" id="JBICBT010000085">
    <property type="protein sequence ID" value="KAL3123836.1"/>
    <property type="molecule type" value="Genomic_DNA"/>
</dbReference>
<protein>
    <submittedName>
        <fullName evidence="2">Uncharacterized protein</fullName>
    </submittedName>
</protein>
<organism evidence="2 3">
    <name type="scientific">Heterodera trifolii</name>
    <dbReference type="NCBI Taxonomy" id="157864"/>
    <lineage>
        <taxon>Eukaryota</taxon>
        <taxon>Metazoa</taxon>
        <taxon>Ecdysozoa</taxon>
        <taxon>Nematoda</taxon>
        <taxon>Chromadorea</taxon>
        <taxon>Rhabditida</taxon>
        <taxon>Tylenchina</taxon>
        <taxon>Tylenchomorpha</taxon>
        <taxon>Tylenchoidea</taxon>
        <taxon>Heteroderidae</taxon>
        <taxon>Heteroderinae</taxon>
        <taxon>Heterodera</taxon>
    </lineage>
</organism>
<reference evidence="2 3" key="1">
    <citation type="submission" date="2024-10" db="EMBL/GenBank/DDBJ databases">
        <authorList>
            <person name="Kim D."/>
        </authorList>
    </citation>
    <scope>NUCLEOTIDE SEQUENCE [LARGE SCALE GENOMIC DNA]</scope>
    <source>
        <strain evidence="2">BH-2024</strain>
    </source>
</reference>
<sequence length="417" mass="46639">MRSSKGNGREAPGAAGSKRQLKEEHKQFVRFVNIRARGFWTIGRAEDGRLFVCGLNNFGQLAVPPQSSPTHRKSAAGTSDQDDGGIGPPKPKSPATIAAGQEESNKVALLTCATAFPADKRWTHVAGVQHVICRSGDDSQIYGIGKNTDNALGLDTWLCSDVWMDILPSFDHAQLGLKMALLSDRFDALVDTHFDEAEPPKAKVSVPIGANFVQQSPWEPMDGNFVDFPLPDLPLPNKLRIRFMIEYIDHSVIASLRANKQVWYTKGTTVYYCVDSDDTESDAHQQQEHQQNWNVLAREIWPIFSANMRNLMFNNEHHLDQLCRRISPSCLTDLDKLDWIYSGRLFPDVIAADGSNECAARQVLYKNFPVPPLRSVTPSIQFVLVKMRIWPFVLDNKRTNERDADADQGAGSWCSTR</sequence>
<keyword evidence="3" id="KW-1185">Reference proteome</keyword>
<dbReference type="AlphaFoldDB" id="A0ABD2M8R0"/>
<accession>A0ABD2M8R0</accession>
<feature type="region of interest" description="Disordered" evidence="1">
    <location>
        <begin position="63"/>
        <end position="98"/>
    </location>
</feature>
<dbReference type="Gene3D" id="2.130.10.30">
    <property type="entry name" value="Regulator of chromosome condensation 1/beta-lactamase-inhibitor protein II"/>
    <property type="match status" value="1"/>
</dbReference>